<protein>
    <submittedName>
        <fullName evidence="2">Uncharacterized protein</fullName>
    </submittedName>
</protein>
<evidence type="ECO:0000313" key="2">
    <source>
        <dbReference type="EMBL" id="KAJ8370447.1"/>
    </source>
</evidence>
<organism evidence="2 3">
    <name type="scientific">Synaphobranchus kaupii</name>
    <name type="common">Kaup's arrowtooth eel</name>
    <dbReference type="NCBI Taxonomy" id="118154"/>
    <lineage>
        <taxon>Eukaryota</taxon>
        <taxon>Metazoa</taxon>
        <taxon>Chordata</taxon>
        <taxon>Craniata</taxon>
        <taxon>Vertebrata</taxon>
        <taxon>Euteleostomi</taxon>
        <taxon>Actinopterygii</taxon>
        <taxon>Neopterygii</taxon>
        <taxon>Teleostei</taxon>
        <taxon>Anguilliformes</taxon>
        <taxon>Synaphobranchidae</taxon>
        <taxon>Synaphobranchus</taxon>
    </lineage>
</organism>
<comment type="caution">
    <text evidence="2">The sequence shown here is derived from an EMBL/GenBank/DDBJ whole genome shotgun (WGS) entry which is preliminary data.</text>
</comment>
<dbReference type="Proteomes" id="UP001152622">
    <property type="component" value="Chromosome 3"/>
</dbReference>
<reference evidence="2" key="1">
    <citation type="journal article" date="2023" name="Science">
        <title>Genome structures resolve the early diversification of teleost fishes.</title>
        <authorList>
            <person name="Parey E."/>
            <person name="Louis A."/>
            <person name="Montfort J."/>
            <person name="Bouchez O."/>
            <person name="Roques C."/>
            <person name="Iampietro C."/>
            <person name="Lluch J."/>
            <person name="Castinel A."/>
            <person name="Donnadieu C."/>
            <person name="Desvignes T."/>
            <person name="Floi Bucao C."/>
            <person name="Jouanno E."/>
            <person name="Wen M."/>
            <person name="Mejri S."/>
            <person name="Dirks R."/>
            <person name="Jansen H."/>
            <person name="Henkel C."/>
            <person name="Chen W.J."/>
            <person name="Zahm M."/>
            <person name="Cabau C."/>
            <person name="Klopp C."/>
            <person name="Thompson A.W."/>
            <person name="Robinson-Rechavi M."/>
            <person name="Braasch I."/>
            <person name="Lecointre G."/>
            <person name="Bobe J."/>
            <person name="Postlethwait J.H."/>
            <person name="Berthelot C."/>
            <person name="Roest Crollius H."/>
            <person name="Guiguen Y."/>
        </authorList>
    </citation>
    <scope>NUCLEOTIDE SEQUENCE</scope>
    <source>
        <strain evidence="2">WJC10195</strain>
    </source>
</reference>
<keyword evidence="3" id="KW-1185">Reference proteome</keyword>
<evidence type="ECO:0000256" key="1">
    <source>
        <dbReference type="SAM" id="MobiDB-lite"/>
    </source>
</evidence>
<evidence type="ECO:0000313" key="3">
    <source>
        <dbReference type="Proteomes" id="UP001152622"/>
    </source>
</evidence>
<accession>A0A9Q1FZX4</accession>
<dbReference type="EMBL" id="JAINUF010000003">
    <property type="protein sequence ID" value="KAJ8370447.1"/>
    <property type="molecule type" value="Genomic_DNA"/>
</dbReference>
<gene>
    <name evidence="2" type="ORF">SKAU_G00104750</name>
</gene>
<feature type="compositionally biased region" description="Basic and acidic residues" evidence="1">
    <location>
        <begin position="1"/>
        <end position="17"/>
    </location>
</feature>
<dbReference type="AlphaFoldDB" id="A0A9Q1FZX4"/>
<name>A0A9Q1FZX4_SYNKA</name>
<proteinExistence type="predicted"/>
<sequence length="68" mass="7485">MSDARRVKSADPRDDLRASGAVYLPPSLGHKPATRNTTAPLPMPRPFLFSLAVEEMVAEQGPWVHDTE</sequence>
<feature type="region of interest" description="Disordered" evidence="1">
    <location>
        <begin position="1"/>
        <end position="42"/>
    </location>
</feature>